<keyword evidence="2" id="KW-1185">Reference proteome</keyword>
<gene>
    <name evidence="1" type="ORF">GCM10010411_50230</name>
</gene>
<dbReference type="EMBL" id="BAAATD010000006">
    <property type="protein sequence ID" value="GAA2609827.1"/>
    <property type="molecule type" value="Genomic_DNA"/>
</dbReference>
<sequence length="94" mass="10380">MTGMDAEMEYFALLTDRTAHIGVGLTGTDYTRQDLRMLACPALARVRTAPRMEGTPTTTIGPALTTARNYARVLGLRVCRDCEVSAQHVLQRPR</sequence>
<name>A0ABN3PZD5_9ACTN</name>
<comment type="caution">
    <text evidence="1">The sequence shown here is derived from an EMBL/GenBank/DDBJ whole genome shotgun (WGS) entry which is preliminary data.</text>
</comment>
<reference evidence="1 2" key="1">
    <citation type="journal article" date="2019" name="Int. J. Syst. Evol. Microbiol.">
        <title>The Global Catalogue of Microorganisms (GCM) 10K type strain sequencing project: providing services to taxonomists for standard genome sequencing and annotation.</title>
        <authorList>
            <consortium name="The Broad Institute Genomics Platform"/>
            <consortium name="The Broad Institute Genome Sequencing Center for Infectious Disease"/>
            <person name="Wu L."/>
            <person name="Ma J."/>
        </authorList>
    </citation>
    <scope>NUCLEOTIDE SEQUENCE [LARGE SCALE GENOMIC DNA]</scope>
    <source>
        <strain evidence="1 2">JCM 6833</strain>
    </source>
</reference>
<evidence type="ECO:0000313" key="2">
    <source>
        <dbReference type="Proteomes" id="UP001501509"/>
    </source>
</evidence>
<dbReference type="Proteomes" id="UP001501509">
    <property type="component" value="Unassembled WGS sequence"/>
</dbReference>
<accession>A0ABN3PZD5</accession>
<organism evidence="1 2">
    <name type="scientific">Actinomadura fulvescens</name>
    <dbReference type="NCBI Taxonomy" id="46160"/>
    <lineage>
        <taxon>Bacteria</taxon>
        <taxon>Bacillati</taxon>
        <taxon>Actinomycetota</taxon>
        <taxon>Actinomycetes</taxon>
        <taxon>Streptosporangiales</taxon>
        <taxon>Thermomonosporaceae</taxon>
        <taxon>Actinomadura</taxon>
    </lineage>
</organism>
<evidence type="ECO:0000313" key="1">
    <source>
        <dbReference type="EMBL" id="GAA2609827.1"/>
    </source>
</evidence>
<proteinExistence type="predicted"/>
<protein>
    <submittedName>
        <fullName evidence="1">Uncharacterized protein</fullName>
    </submittedName>
</protein>